<keyword evidence="2" id="KW-1185">Reference proteome</keyword>
<dbReference type="OrthoDB" id="275105at2759"/>
<dbReference type="Proteomes" id="UP000284403">
    <property type="component" value="Unassembled WGS sequence"/>
</dbReference>
<accession>A0A422NYV2</accession>
<comment type="caution">
    <text evidence="1">The sequence shown here is derived from an EMBL/GenBank/DDBJ whole genome shotgun (WGS) entry which is preliminary data.</text>
</comment>
<dbReference type="GeneID" id="40320376"/>
<protein>
    <submittedName>
        <fullName evidence="1">Uncharacterized protein</fullName>
    </submittedName>
</protein>
<dbReference type="EMBL" id="MKKU01000478">
    <property type="protein sequence ID" value="RNF10657.1"/>
    <property type="molecule type" value="Genomic_DNA"/>
</dbReference>
<dbReference type="RefSeq" id="XP_029226255.1">
    <property type="nucleotide sequence ID" value="XM_029373637.1"/>
</dbReference>
<gene>
    <name evidence="1" type="ORF">Tco025E_06765</name>
</gene>
<organism evidence="1 2">
    <name type="scientific">Trypanosoma conorhini</name>
    <dbReference type="NCBI Taxonomy" id="83891"/>
    <lineage>
        <taxon>Eukaryota</taxon>
        <taxon>Discoba</taxon>
        <taxon>Euglenozoa</taxon>
        <taxon>Kinetoplastea</taxon>
        <taxon>Metakinetoplastina</taxon>
        <taxon>Trypanosomatida</taxon>
        <taxon>Trypanosomatidae</taxon>
        <taxon>Trypanosoma</taxon>
    </lineage>
</organism>
<sequence>MFLSLQPLMTVSVCSVNLFPHPFFLAIPVARRGTRAIFQMSDKRNKAPPVKIVIDPPDTPGNFVGYNVLCSSLDNDRLMQPIYEAEYDSETQACVDIRSGEHASYYEHYAPQARRKKGLHIGPESPLPRPALDLDLLAPPRATGLPLAPVPSSVLQDPVARRLATGVWPRK</sequence>
<evidence type="ECO:0000313" key="2">
    <source>
        <dbReference type="Proteomes" id="UP000284403"/>
    </source>
</evidence>
<dbReference type="AlphaFoldDB" id="A0A422NYV2"/>
<reference evidence="1 2" key="1">
    <citation type="journal article" date="2018" name="BMC Genomics">
        <title>Genomic comparison of Trypanosoma conorhini and Trypanosoma rangeli to Trypanosoma cruzi strains of high and low virulence.</title>
        <authorList>
            <person name="Bradwell K.R."/>
            <person name="Koparde V.N."/>
            <person name="Matveyev A.V."/>
            <person name="Serrano M.G."/>
            <person name="Alves J.M."/>
            <person name="Parikh H."/>
            <person name="Huang B."/>
            <person name="Lee V."/>
            <person name="Espinosa-Alvarez O."/>
            <person name="Ortiz P.A."/>
            <person name="Costa-Martins A.G."/>
            <person name="Teixeira M.M."/>
            <person name="Buck G.A."/>
        </authorList>
    </citation>
    <scope>NUCLEOTIDE SEQUENCE [LARGE SCALE GENOMIC DNA]</scope>
    <source>
        <strain evidence="1 2">025E</strain>
    </source>
</reference>
<evidence type="ECO:0000313" key="1">
    <source>
        <dbReference type="EMBL" id="RNF10657.1"/>
    </source>
</evidence>
<proteinExistence type="predicted"/>
<name>A0A422NYV2_9TRYP</name>